<evidence type="ECO:0000313" key="3">
    <source>
        <dbReference type="Proteomes" id="UP000256690"/>
    </source>
</evidence>
<sequence length="168" mass="17102">MSTTTTSTAPSSTCTGPAMYELPIKDAACGVPNKTSYKSPFERCAYPAAVQAYHSDCALYAPALDQSVQDLIDCLYGADVAWEDVWCTGGTNSTATGTYETATVSPTAKETAKETSTKDADGAEETGSGSGSGDDDDDTNGAVASKGPGLVVWGLCGLLLTGVFGGLV</sequence>
<organism evidence="2 3">
    <name type="scientific">Aspergillus mulundensis</name>
    <dbReference type="NCBI Taxonomy" id="1810919"/>
    <lineage>
        <taxon>Eukaryota</taxon>
        <taxon>Fungi</taxon>
        <taxon>Dikarya</taxon>
        <taxon>Ascomycota</taxon>
        <taxon>Pezizomycotina</taxon>
        <taxon>Eurotiomycetes</taxon>
        <taxon>Eurotiomycetidae</taxon>
        <taxon>Eurotiales</taxon>
        <taxon>Aspergillaceae</taxon>
        <taxon>Aspergillus</taxon>
        <taxon>Aspergillus subgen. Nidulantes</taxon>
    </lineage>
</organism>
<reference evidence="2 3" key="1">
    <citation type="journal article" date="2018" name="IMA Fungus">
        <title>IMA Genome-F 9: Draft genome sequence of Annulohypoxylon stygium, Aspergillus mulundensis, Berkeleyomyces basicola (syn. Thielaviopsis basicola), Ceratocystis smalleyi, two Cercospora beticola strains, Coleophoma cylindrospora, Fusarium fracticaudum, Phialophora cf. hyalina, and Morchella septimelata.</title>
        <authorList>
            <person name="Wingfield B.D."/>
            <person name="Bills G.F."/>
            <person name="Dong Y."/>
            <person name="Huang W."/>
            <person name="Nel W.J."/>
            <person name="Swalarsk-Parry B.S."/>
            <person name="Vaghefi N."/>
            <person name="Wilken P.M."/>
            <person name="An Z."/>
            <person name="de Beer Z.W."/>
            <person name="De Vos L."/>
            <person name="Chen L."/>
            <person name="Duong T.A."/>
            <person name="Gao Y."/>
            <person name="Hammerbacher A."/>
            <person name="Kikkert J.R."/>
            <person name="Li Y."/>
            <person name="Li H."/>
            <person name="Li K."/>
            <person name="Li Q."/>
            <person name="Liu X."/>
            <person name="Ma X."/>
            <person name="Naidoo K."/>
            <person name="Pethybridge S.J."/>
            <person name="Sun J."/>
            <person name="Steenkamp E.T."/>
            <person name="van der Nest M.A."/>
            <person name="van Wyk S."/>
            <person name="Wingfield M.J."/>
            <person name="Xiong C."/>
            <person name="Yue Q."/>
            <person name="Zhang X."/>
        </authorList>
    </citation>
    <scope>NUCLEOTIDE SEQUENCE [LARGE SCALE GENOMIC DNA]</scope>
    <source>
        <strain evidence="2 3">DSM 5745</strain>
    </source>
</reference>
<evidence type="ECO:0000313" key="2">
    <source>
        <dbReference type="EMBL" id="RDW59307.1"/>
    </source>
</evidence>
<name>A0A3D8QC75_9EURO</name>
<accession>A0A3D8QC75</accession>
<dbReference type="Proteomes" id="UP000256690">
    <property type="component" value="Unassembled WGS sequence"/>
</dbReference>
<protein>
    <submittedName>
        <fullName evidence="2">Uncharacterized protein</fullName>
    </submittedName>
</protein>
<feature type="compositionally biased region" description="Basic and acidic residues" evidence="1">
    <location>
        <begin position="110"/>
        <end position="121"/>
    </location>
</feature>
<proteinExistence type="predicted"/>
<comment type="caution">
    <text evidence="2">The sequence shown here is derived from an EMBL/GenBank/DDBJ whole genome shotgun (WGS) entry which is preliminary data.</text>
</comment>
<dbReference type="GeneID" id="38121372"/>
<dbReference type="RefSeq" id="XP_026598341.1">
    <property type="nucleotide sequence ID" value="XM_026753018.1"/>
</dbReference>
<dbReference type="EMBL" id="PVWQ01000019">
    <property type="protein sequence ID" value="RDW59307.1"/>
    <property type="molecule type" value="Genomic_DNA"/>
</dbReference>
<gene>
    <name evidence="2" type="ORF">DSM5745_11002</name>
</gene>
<dbReference type="OrthoDB" id="3520229at2759"/>
<keyword evidence="3" id="KW-1185">Reference proteome</keyword>
<feature type="region of interest" description="Disordered" evidence="1">
    <location>
        <begin position="101"/>
        <end position="142"/>
    </location>
</feature>
<dbReference type="AlphaFoldDB" id="A0A3D8QC75"/>
<evidence type="ECO:0000256" key="1">
    <source>
        <dbReference type="SAM" id="MobiDB-lite"/>
    </source>
</evidence>